<accession>A0ABU6RB78</accession>
<evidence type="ECO:0000313" key="3">
    <source>
        <dbReference type="Proteomes" id="UP001341840"/>
    </source>
</evidence>
<proteinExistence type="predicted"/>
<evidence type="ECO:0000313" key="2">
    <source>
        <dbReference type="EMBL" id="MED6121126.1"/>
    </source>
</evidence>
<dbReference type="Proteomes" id="UP001341840">
    <property type="component" value="Unassembled WGS sequence"/>
</dbReference>
<organism evidence="2 3">
    <name type="scientific">Stylosanthes scabra</name>
    <dbReference type="NCBI Taxonomy" id="79078"/>
    <lineage>
        <taxon>Eukaryota</taxon>
        <taxon>Viridiplantae</taxon>
        <taxon>Streptophyta</taxon>
        <taxon>Embryophyta</taxon>
        <taxon>Tracheophyta</taxon>
        <taxon>Spermatophyta</taxon>
        <taxon>Magnoliopsida</taxon>
        <taxon>eudicotyledons</taxon>
        <taxon>Gunneridae</taxon>
        <taxon>Pentapetalae</taxon>
        <taxon>rosids</taxon>
        <taxon>fabids</taxon>
        <taxon>Fabales</taxon>
        <taxon>Fabaceae</taxon>
        <taxon>Papilionoideae</taxon>
        <taxon>50 kb inversion clade</taxon>
        <taxon>dalbergioids sensu lato</taxon>
        <taxon>Dalbergieae</taxon>
        <taxon>Pterocarpus clade</taxon>
        <taxon>Stylosanthes</taxon>
    </lineage>
</organism>
<dbReference type="PANTHER" id="PTHR36055:SF1">
    <property type="entry name" value="C2H2-LIKE ZINC FINGER PROTEIN"/>
    <property type="match status" value="1"/>
</dbReference>
<evidence type="ECO:0000256" key="1">
    <source>
        <dbReference type="SAM" id="MobiDB-lite"/>
    </source>
</evidence>
<dbReference type="EMBL" id="JASCZI010030313">
    <property type="protein sequence ID" value="MED6121126.1"/>
    <property type="molecule type" value="Genomic_DNA"/>
</dbReference>
<reference evidence="2 3" key="1">
    <citation type="journal article" date="2023" name="Plants (Basel)">
        <title>Bridging the Gap: Combining Genomics and Transcriptomics Approaches to Understand Stylosanthes scabra, an Orphan Legume from the Brazilian Caatinga.</title>
        <authorList>
            <person name="Ferreira-Neto J.R.C."/>
            <person name="da Silva M.D."/>
            <person name="Binneck E."/>
            <person name="de Melo N.F."/>
            <person name="da Silva R.H."/>
            <person name="de Melo A.L.T.M."/>
            <person name="Pandolfi V."/>
            <person name="Bustamante F.O."/>
            <person name="Brasileiro-Vidal A.C."/>
            <person name="Benko-Iseppon A.M."/>
        </authorList>
    </citation>
    <scope>NUCLEOTIDE SEQUENCE [LARGE SCALE GENOMIC DNA]</scope>
    <source>
        <tissue evidence="2">Leaves</tissue>
    </source>
</reference>
<gene>
    <name evidence="2" type="ORF">PIB30_116617</name>
</gene>
<protein>
    <submittedName>
        <fullName evidence="2">Uncharacterized protein</fullName>
    </submittedName>
</protein>
<feature type="compositionally biased region" description="Basic and acidic residues" evidence="1">
    <location>
        <begin position="225"/>
        <end position="234"/>
    </location>
</feature>
<sequence length="315" mass="35349">MESRTLNLIVLPFYRQAEILERKRQKKIRQKEQKGRELLEDDTEIKGNINSTAEAVLSAEASLVTCVFEALNHDTFADHSSSPHAAACNFPDIYEGADSDTQSGYECGTDQNIEQQTSQGHSRRPMMVARRQGLPKSQWASPYSQLSKHGVIQKYGTNRDQRATSITNGMKVWSRKPKPEIDGMGSKARLLKEPDKRKNHEVLIGSISVTLGNCSQSMGSLVPSHGDDMVENPRKQNTAQEKPMKSDYFESGNNRLTVKLWRPVGQHRTKDPSPLQNGTSFPILVLKQIQEAFSPAMLPKSFLQKDGKKLSHQTM</sequence>
<keyword evidence="3" id="KW-1185">Reference proteome</keyword>
<dbReference type="PANTHER" id="PTHR36055">
    <property type="entry name" value="C2H2-LIKE ZINC FINGER PROTEIN"/>
    <property type="match status" value="1"/>
</dbReference>
<feature type="region of interest" description="Disordered" evidence="1">
    <location>
        <begin position="223"/>
        <end position="249"/>
    </location>
</feature>
<comment type="caution">
    <text evidence="2">The sequence shown here is derived from an EMBL/GenBank/DDBJ whole genome shotgun (WGS) entry which is preliminary data.</text>
</comment>
<name>A0ABU6RB78_9FABA</name>